<dbReference type="PANTHER" id="PTHR30566">
    <property type="entry name" value="YNAI-RELATED MECHANOSENSITIVE ION CHANNEL"/>
    <property type="match status" value="1"/>
</dbReference>
<dbReference type="InterPro" id="IPR006685">
    <property type="entry name" value="MscS_channel_2nd"/>
</dbReference>
<dbReference type="GO" id="GO:0055085">
    <property type="term" value="P:transmembrane transport"/>
    <property type="evidence" value="ECO:0007669"/>
    <property type="project" value="InterPro"/>
</dbReference>
<feature type="transmembrane region" description="Helical" evidence="5">
    <location>
        <begin position="135"/>
        <end position="158"/>
    </location>
</feature>
<dbReference type="PANTHER" id="PTHR30566:SF5">
    <property type="entry name" value="MECHANOSENSITIVE ION CHANNEL PROTEIN 1, MITOCHONDRIAL-RELATED"/>
    <property type="match status" value="1"/>
</dbReference>
<evidence type="ECO:0000313" key="8">
    <source>
        <dbReference type="EMBL" id="KAJ0407559.1"/>
    </source>
</evidence>
<dbReference type="Gene3D" id="2.30.30.60">
    <property type="match status" value="1"/>
</dbReference>
<dbReference type="InterPro" id="IPR006686">
    <property type="entry name" value="MscS_channel_CS"/>
</dbReference>
<feature type="transmembrane region" description="Helical" evidence="5">
    <location>
        <begin position="60"/>
        <end position="87"/>
    </location>
</feature>
<dbReference type="Pfam" id="PF00924">
    <property type="entry name" value="MS_channel_2nd"/>
    <property type="match status" value="1"/>
</dbReference>
<evidence type="ECO:0000256" key="2">
    <source>
        <dbReference type="ARBA" id="ARBA00022692"/>
    </source>
</evidence>
<evidence type="ECO:0000259" key="7">
    <source>
        <dbReference type="Pfam" id="PF00924"/>
    </source>
</evidence>
<dbReference type="PROSITE" id="PS01246">
    <property type="entry name" value="UPF0003"/>
    <property type="match status" value="1"/>
</dbReference>
<evidence type="ECO:0000313" key="9">
    <source>
        <dbReference type="Proteomes" id="UP001209570"/>
    </source>
</evidence>
<accession>A0AAD5MH40</accession>
<comment type="caution">
    <text evidence="8">The sequence shown here is derived from an EMBL/GenBank/DDBJ whole genome shotgun (WGS) entry which is preliminary data.</text>
</comment>
<keyword evidence="2 5" id="KW-0812">Transmembrane</keyword>
<evidence type="ECO:0000256" key="6">
    <source>
        <dbReference type="SAM" id="SignalP"/>
    </source>
</evidence>
<feature type="transmembrane region" description="Helical" evidence="5">
    <location>
        <begin position="205"/>
        <end position="234"/>
    </location>
</feature>
<reference evidence="8" key="1">
    <citation type="submission" date="2021-12" db="EMBL/GenBank/DDBJ databases">
        <title>Prjna785345.</title>
        <authorList>
            <person name="Rujirawat T."/>
            <person name="Krajaejun T."/>
        </authorList>
    </citation>
    <scope>NUCLEOTIDE SEQUENCE</scope>
    <source>
        <strain evidence="8">Pi057C3</strain>
    </source>
</reference>
<dbReference type="GO" id="GO:0016020">
    <property type="term" value="C:membrane"/>
    <property type="evidence" value="ECO:0007669"/>
    <property type="project" value="UniProtKB-SubCell"/>
</dbReference>
<feature type="signal peptide" evidence="6">
    <location>
        <begin position="1"/>
        <end position="23"/>
    </location>
</feature>
<protein>
    <recommendedName>
        <fullName evidence="7">Mechanosensitive ion channel MscS domain-containing protein</fullName>
    </recommendedName>
</protein>
<evidence type="ECO:0000256" key="5">
    <source>
        <dbReference type="SAM" id="Phobius"/>
    </source>
</evidence>
<dbReference type="Proteomes" id="UP001209570">
    <property type="component" value="Unassembled WGS sequence"/>
</dbReference>
<proteinExistence type="predicted"/>
<organism evidence="8 9">
    <name type="scientific">Pythium insidiosum</name>
    <name type="common">Pythiosis disease agent</name>
    <dbReference type="NCBI Taxonomy" id="114742"/>
    <lineage>
        <taxon>Eukaryota</taxon>
        <taxon>Sar</taxon>
        <taxon>Stramenopiles</taxon>
        <taxon>Oomycota</taxon>
        <taxon>Peronosporomycetes</taxon>
        <taxon>Pythiales</taxon>
        <taxon>Pythiaceae</taxon>
        <taxon>Pythium</taxon>
    </lineage>
</organism>
<feature type="chain" id="PRO_5041970653" description="Mechanosensitive ion channel MscS domain-containing protein" evidence="6">
    <location>
        <begin position="24"/>
        <end position="452"/>
    </location>
</feature>
<evidence type="ECO:0000256" key="3">
    <source>
        <dbReference type="ARBA" id="ARBA00022989"/>
    </source>
</evidence>
<dbReference type="SUPFAM" id="SSF50182">
    <property type="entry name" value="Sm-like ribonucleoproteins"/>
    <property type="match status" value="1"/>
</dbReference>
<feature type="domain" description="Mechanosensitive ion channel MscS" evidence="7">
    <location>
        <begin position="222"/>
        <end position="287"/>
    </location>
</feature>
<keyword evidence="9" id="KW-1185">Reference proteome</keyword>
<sequence>MGIRVAMAVCLAAGSWLLGQAAAATPKPTPAGTSEADTCTSGCRSITCISSWWRDSHTPALVGAAVLIFFATFLPRVLVRLVIFVLTKIPFIAQTASDFREHCTSSSSYLISATLVFVALMLSDLDAFFCQLDNYIWGVFFLIWLYSLFNVVESLAIRRFVGPNGDFSKRVVISESVKIMRLTTMLIIALIIYSSAVGQQELLKYSILAVIGLAIALGFVPSFHNVVGGLFLAFNTQFKIDDFINVGDAQGFVHRVSLRYTTIVTMDGTTVFVPNSFFLYKPMVNFSQRPKRDIDIRFRVSPATPVVTLRQCLLRLEAMLHSLHMGLTSHEENQSDLRHGEKWERFCYVAMEDLFEIHVFSYTDELDERKYSMIRSEVWLAIMEIIEELNIEIVSEDTSLVSTVDDDRRKDLNPELDDANDGELESIETGSLIQNPGTAGNGVLNGVQISTS</sequence>
<keyword evidence="6" id="KW-0732">Signal</keyword>
<feature type="transmembrane region" description="Helical" evidence="5">
    <location>
        <begin position="108"/>
        <end position="129"/>
    </location>
</feature>
<keyword evidence="4 5" id="KW-0472">Membrane</keyword>
<dbReference type="EMBL" id="JAKCXM010000020">
    <property type="protein sequence ID" value="KAJ0407559.1"/>
    <property type="molecule type" value="Genomic_DNA"/>
</dbReference>
<feature type="transmembrane region" description="Helical" evidence="5">
    <location>
        <begin position="179"/>
        <end position="199"/>
    </location>
</feature>
<evidence type="ECO:0000256" key="1">
    <source>
        <dbReference type="ARBA" id="ARBA00004370"/>
    </source>
</evidence>
<keyword evidence="3 5" id="KW-1133">Transmembrane helix</keyword>
<dbReference type="InterPro" id="IPR010920">
    <property type="entry name" value="LSM_dom_sf"/>
</dbReference>
<name>A0AAD5MH40_PYTIN</name>
<dbReference type="InterPro" id="IPR023408">
    <property type="entry name" value="MscS_beta-dom_sf"/>
</dbReference>
<comment type="subcellular location">
    <subcellularLocation>
        <location evidence="1">Membrane</location>
    </subcellularLocation>
</comment>
<dbReference type="AlphaFoldDB" id="A0AAD5MH40"/>
<gene>
    <name evidence="8" type="ORF">P43SY_006877</name>
</gene>
<evidence type="ECO:0000256" key="4">
    <source>
        <dbReference type="ARBA" id="ARBA00023136"/>
    </source>
</evidence>